<protein>
    <submittedName>
        <fullName evidence="10">Outer membrane receptor for monomeric catechols</fullName>
    </submittedName>
</protein>
<dbReference type="InterPro" id="IPR008969">
    <property type="entry name" value="CarboxyPept-like_regulatory"/>
</dbReference>
<dbReference type="GO" id="GO:0009279">
    <property type="term" value="C:cell outer membrane"/>
    <property type="evidence" value="ECO:0007669"/>
    <property type="project" value="UniProtKB-SubCell"/>
</dbReference>
<keyword evidence="2 7" id="KW-0813">Transport</keyword>
<dbReference type="Gene3D" id="2.60.40.1120">
    <property type="entry name" value="Carboxypeptidase-like, regulatory domain"/>
    <property type="match status" value="1"/>
</dbReference>
<dbReference type="InterPro" id="IPR023996">
    <property type="entry name" value="TonB-dep_OMP_SusC/RagA"/>
</dbReference>
<feature type="chain" id="PRO_5016606730" evidence="8">
    <location>
        <begin position="25"/>
        <end position="1082"/>
    </location>
</feature>
<dbReference type="RefSeq" id="WP_115170190.1">
    <property type="nucleotide sequence ID" value="NZ_UGYW01000002.1"/>
</dbReference>
<reference evidence="10 11" key="1">
    <citation type="submission" date="2018-06" db="EMBL/GenBank/DDBJ databases">
        <authorList>
            <consortium name="Pathogen Informatics"/>
            <person name="Doyle S."/>
        </authorList>
    </citation>
    <scope>NUCLEOTIDE SEQUENCE [LARGE SCALE GENOMIC DNA]</scope>
    <source>
        <strain evidence="10 11">NCTC11388</strain>
    </source>
</reference>
<dbReference type="EMBL" id="UGYW01000002">
    <property type="protein sequence ID" value="SUJ13498.1"/>
    <property type="molecule type" value="Genomic_DNA"/>
</dbReference>
<evidence type="ECO:0000256" key="1">
    <source>
        <dbReference type="ARBA" id="ARBA00004571"/>
    </source>
</evidence>
<evidence type="ECO:0000313" key="11">
    <source>
        <dbReference type="Proteomes" id="UP000254893"/>
    </source>
</evidence>
<evidence type="ECO:0000256" key="8">
    <source>
        <dbReference type="SAM" id="SignalP"/>
    </source>
</evidence>
<gene>
    <name evidence="10" type="ORF">NCTC11388_02285</name>
</gene>
<name>A0A380C7U6_SPHSI</name>
<keyword evidence="6 7" id="KW-0998">Cell outer membrane</keyword>
<evidence type="ECO:0000256" key="2">
    <source>
        <dbReference type="ARBA" id="ARBA00022448"/>
    </source>
</evidence>
<accession>A0A380C7U6</accession>
<dbReference type="AlphaFoldDB" id="A0A380C7U6"/>
<comment type="similarity">
    <text evidence="7">Belongs to the TonB-dependent receptor family.</text>
</comment>
<proteinExistence type="inferred from homology"/>
<dbReference type="Pfam" id="PF07715">
    <property type="entry name" value="Plug"/>
    <property type="match status" value="1"/>
</dbReference>
<dbReference type="InterPro" id="IPR012910">
    <property type="entry name" value="Plug_dom"/>
</dbReference>
<dbReference type="InterPro" id="IPR036942">
    <property type="entry name" value="Beta-barrel_TonB_sf"/>
</dbReference>
<evidence type="ECO:0000256" key="5">
    <source>
        <dbReference type="ARBA" id="ARBA00023136"/>
    </source>
</evidence>
<dbReference type="InterPro" id="IPR037066">
    <property type="entry name" value="Plug_dom_sf"/>
</dbReference>
<evidence type="ECO:0000256" key="3">
    <source>
        <dbReference type="ARBA" id="ARBA00022452"/>
    </source>
</evidence>
<evidence type="ECO:0000256" key="4">
    <source>
        <dbReference type="ARBA" id="ARBA00022692"/>
    </source>
</evidence>
<sequence length="1082" mass="118816">MKEFYISNLKKALFLLLFCFGAFQDGIAERISANAVPVKAVEQELFDIKGVVKDAVNGNPVEGVTILAGNKSIGKTDENGKFSFSVLKGTQVSFRGIGYTTHNQTINKENNNLTISLQPNETALSEVVVTALGIKRDEKALGYSATVVKGEQFTDALSNNWTDALSGKVAGVNLMRSNSGPTGSTKIILRGESNLNGDPGALIIVDGIVVSNGSGRKTAIGGESAYGTAADNMPADYGSGIDDINPEDIENVTVLKGPGAAALYGARGASGAIIITTKSGSKGKKGIGVTVNSNTAFESVNRWPDMQYEYGQGLDGSDYYSYGTTADGTSTSGTSSAYGPKFDGQMFFQYDPLTNTTGKERTPWIPYKNQIRDIFEVGRTYTNSVSIDGGTDRTTARFSATNVNNSWILPNTGFKRNTVALSVNSKVSDKLTISSKINYTNKWSDNLPGAGYGNQSLMYWFIFWQPNADLNWLKDYWRPGEEGLKIRYPFSSYPENPYAISNEFINRSNRQGVTGNVQASYQFNKEWSLQLRSAIDFAYEDRAQERPFDAGSKLTQGSFRTQSIFSNENTIDFLLKYDKKINKDWNVSATFGGSRMQNKYKKEELRADSLTFPGVYTFANAKGPLDARPYSSKFEVNSLYALLTASYKDYLFFDVTGRQDWSSTLASVDMPDKNLGFFYPSVNLSFIASEYFTLPKQINYAKFRASIAGVGSGGTDPYLTGYSYETAGSLYSGGLQMPTTLGNGGLKPLKTNSYEVGADLRFFKSRLGIDVALYKSETKDQHLLRYVDPSTGYRRYVINAGAVSNRGLEIGLNGKPVQNKEGFNWNMFATFTRNTNRIDNLPDSSIVIQTGPVAGGQLVAKVGGSMGDLYGYGYKRSPDGQVMYDANTGYALLSDEIIYLGNTIPKGRASIGSDFSYKGFKLSVLFDAQFGGVSHSLSHYKLAEQGKTTNTLPGRYNGIIGNGVIQNPDGTYRKNDVIAKNIDEYYRSHYGQDNAEGSVFSTDFIKFREARFDYTLNKDLTKRLKIQRATVGVYGRNLFIWSDWPIFDPEFGTLSGTDIVKGFEVAQFPSTRTFGFNIVVGF</sequence>
<dbReference type="InterPro" id="IPR023997">
    <property type="entry name" value="TonB-dep_OMP_SusC/RagA_CS"/>
</dbReference>
<feature type="signal peptide" evidence="8">
    <location>
        <begin position="1"/>
        <end position="24"/>
    </location>
</feature>
<dbReference type="NCBIfam" id="TIGR04057">
    <property type="entry name" value="SusC_RagA_signa"/>
    <property type="match status" value="1"/>
</dbReference>
<organism evidence="10 11">
    <name type="scientific">Sphingobacterium spiritivorum</name>
    <name type="common">Flavobacterium spiritivorum</name>
    <dbReference type="NCBI Taxonomy" id="258"/>
    <lineage>
        <taxon>Bacteria</taxon>
        <taxon>Pseudomonadati</taxon>
        <taxon>Bacteroidota</taxon>
        <taxon>Sphingobacteriia</taxon>
        <taxon>Sphingobacteriales</taxon>
        <taxon>Sphingobacteriaceae</taxon>
        <taxon>Sphingobacterium</taxon>
    </lineage>
</organism>
<dbReference type="Proteomes" id="UP000254893">
    <property type="component" value="Unassembled WGS sequence"/>
</dbReference>
<dbReference type="Gene3D" id="2.170.130.10">
    <property type="entry name" value="TonB-dependent receptor, plug domain"/>
    <property type="match status" value="1"/>
</dbReference>
<dbReference type="NCBIfam" id="TIGR04056">
    <property type="entry name" value="OMP_RagA_SusC"/>
    <property type="match status" value="1"/>
</dbReference>
<dbReference type="Gene3D" id="2.40.170.20">
    <property type="entry name" value="TonB-dependent receptor, beta-barrel domain"/>
    <property type="match status" value="1"/>
</dbReference>
<evidence type="ECO:0000256" key="6">
    <source>
        <dbReference type="ARBA" id="ARBA00023237"/>
    </source>
</evidence>
<dbReference type="Pfam" id="PF13715">
    <property type="entry name" value="CarbopepD_reg_2"/>
    <property type="match status" value="1"/>
</dbReference>
<evidence type="ECO:0000259" key="9">
    <source>
        <dbReference type="Pfam" id="PF07715"/>
    </source>
</evidence>
<dbReference type="PROSITE" id="PS52016">
    <property type="entry name" value="TONB_DEPENDENT_REC_3"/>
    <property type="match status" value="1"/>
</dbReference>
<evidence type="ECO:0000313" key="10">
    <source>
        <dbReference type="EMBL" id="SUJ13498.1"/>
    </source>
</evidence>
<keyword evidence="3 7" id="KW-1134">Transmembrane beta strand</keyword>
<dbReference type="SUPFAM" id="SSF49464">
    <property type="entry name" value="Carboxypeptidase regulatory domain-like"/>
    <property type="match status" value="1"/>
</dbReference>
<keyword evidence="8" id="KW-0732">Signal</keyword>
<comment type="subcellular location">
    <subcellularLocation>
        <location evidence="1 7">Cell outer membrane</location>
        <topology evidence="1 7">Multi-pass membrane protein</topology>
    </subcellularLocation>
</comment>
<evidence type="ECO:0000256" key="7">
    <source>
        <dbReference type="PROSITE-ProRule" id="PRU01360"/>
    </source>
</evidence>
<dbReference type="SUPFAM" id="SSF56935">
    <property type="entry name" value="Porins"/>
    <property type="match status" value="1"/>
</dbReference>
<keyword evidence="5 7" id="KW-0472">Membrane</keyword>
<feature type="domain" description="TonB-dependent receptor plug" evidence="9">
    <location>
        <begin position="141"/>
        <end position="272"/>
    </location>
</feature>
<dbReference type="InterPro" id="IPR039426">
    <property type="entry name" value="TonB-dep_rcpt-like"/>
</dbReference>
<keyword evidence="10" id="KW-0675">Receptor</keyword>
<keyword evidence="4 7" id="KW-0812">Transmembrane</keyword>